<evidence type="ECO:0000256" key="8">
    <source>
        <dbReference type="ARBA" id="ARBA00022723"/>
    </source>
</evidence>
<dbReference type="Pfam" id="PF01820">
    <property type="entry name" value="Dala_Dala_lig_N"/>
    <property type="match status" value="1"/>
</dbReference>
<reference evidence="22 23" key="1">
    <citation type="submission" date="2017-06" db="EMBL/GenBank/DDBJ databases">
        <authorList>
            <consortium name="Pathogen Informatics"/>
        </authorList>
    </citation>
    <scope>NUCLEOTIDE SEQUENCE [LARGE SCALE GENOMIC DNA]</scope>
    <source>
        <strain evidence="22 23">NCTC10596</strain>
    </source>
</reference>
<evidence type="ECO:0000313" key="22">
    <source>
        <dbReference type="EMBL" id="SNW07232.1"/>
    </source>
</evidence>
<sequence>MGLPESRSKKEAKQMNKQFGKVAVLNGGFSSEREVSLDSGAAVLAALQSRGIDAHRFDPKEQDILQLKAQGFQVAFNVLHGTYGEDGTVQALLDSIGIPYTGCGMAASALGMDKYRCKLIWQALGLPVPDFAVLHDDTDFAAVEAELGLPMFVKPAAEGSSVGVVKVKQPGELPKVYRELRERHLHGEIIAERFVDGGEYTCAVLGQQALPSIRIIPATEFYDYDAKYFRDDTVYQCPSDLDAAGEAEIRRLAKAGFEAIGGRGWGRVDFLRSQSGKLYLLEINTVPGMTSHSLVPKAAAQTGLDFADLCVEVLSHATLG</sequence>
<dbReference type="InterPro" id="IPR016185">
    <property type="entry name" value="PreATP-grasp_dom_sf"/>
</dbReference>
<keyword evidence="14 19" id="KW-0464">Manganese</keyword>
<feature type="binding site" evidence="19">
    <location>
        <position position="269"/>
    </location>
    <ligand>
        <name>Mg(2+)</name>
        <dbReference type="ChEBI" id="CHEBI:18420"/>
        <label>1</label>
    </ligand>
</feature>
<dbReference type="EMBL" id="LT906482">
    <property type="protein sequence ID" value="SNW07232.1"/>
    <property type="molecule type" value="Genomic_DNA"/>
</dbReference>
<accession>A0A8B4G1W1</accession>
<evidence type="ECO:0000313" key="23">
    <source>
        <dbReference type="Proteomes" id="UP000215465"/>
    </source>
</evidence>
<comment type="cofactor">
    <cofactor evidence="1">
        <name>Mn(2+)</name>
        <dbReference type="ChEBI" id="CHEBI:29035"/>
    </cofactor>
</comment>
<keyword evidence="13 17" id="KW-0573">Peptidoglycan synthesis</keyword>
<keyword evidence="7 17" id="KW-0436">Ligase</keyword>
<dbReference type="InterPro" id="IPR011761">
    <property type="entry name" value="ATP-grasp"/>
</dbReference>
<dbReference type="PROSITE" id="PS50975">
    <property type="entry name" value="ATP_GRASP"/>
    <property type="match status" value="1"/>
</dbReference>
<evidence type="ECO:0000256" key="6">
    <source>
        <dbReference type="ARBA" id="ARBA00022490"/>
    </source>
</evidence>
<feature type="binding site" evidence="19">
    <location>
        <position position="282"/>
    </location>
    <ligand>
        <name>Mg(2+)</name>
        <dbReference type="ChEBI" id="CHEBI:18420"/>
        <label>1</label>
    </ligand>
</feature>
<dbReference type="GO" id="GO:0008360">
    <property type="term" value="P:regulation of cell shape"/>
    <property type="evidence" value="ECO:0007669"/>
    <property type="project" value="UniProtKB-KW"/>
</dbReference>
<evidence type="ECO:0000256" key="4">
    <source>
        <dbReference type="ARBA" id="ARBA00010871"/>
    </source>
</evidence>
<dbReference type="EC" id="6.3.2.4" evidence="5 17"/>
<dbReference type="PROSITE" id="PS00844">
    <property type="entry name" value="DALA_DALA_LIGASE_2"/>
    <property type="match status" value="1"/>
</dbReference>
<feature type="active site" evidence="18">
    <location>
        <position position="32"/>
    </location>
</feature>
<evidence type="ECO:0000256" key="1">
    <source>
        <dbReference type="ARBA" id="ARBA00001936"/>
    </source>
</evidence>
<evidence type="ECO:0000256" key="20">
    <source>
        <dbReference type="PROSITE-ProRule" id="PRU00409"/>
    </source>
</evidence>
<dbReference type="PANTHER" id="PTHR23132">
    <property type="entry name" value="D-ALANINE--D-ALANINE LIGASE"/>
    <property type="match status" value="1"/>
</dbReference>
<gene>
    <name evidence="22" type="primary">ddlB</name>
    <name evidence="17" type="synonym">ddl</name>
    <name evidence="22" type="ORF">SAMEA4412678_00471</name>
</gene>
<dbReference type="NCBIfam" id="NF002378">
    <property type="entry name" value="PRK01372.1"/>
    <property type="match status" value="1"/>
</dbReference>
<evidence type="ECO:0000256" key="9">
    <source>
        <dbReference type="ARBA" id="ARBA00022741"/>
    </source>
</evidence>
<comment type="subcellular location">
    <subcellularLocation>
        <location evidence="3 17">Cytoplasm</location>
    </subcellularLocation>
</comment>
<evidence type="ECO:0000256" key="17">
    <source>
        <dbReference type="HAMAP-Rule" id="MF_00047"/>
    </source>
</evidence>
<evidence type="ECO:0000256" key="19">
    <source>
        <dbReference type="PIRSR" id="PIRSR039102-3"/>
    </source>
</evidence>
<evidence type="ECO:0000256" key="11">
    <source>
        <dbReference type="ARBA" id="ARBA00022842"/>
    </source>
</evidence>
<dbReference type="GO" id="GO:0005737">
    <property type="term" value="C:cytoplasm"/>
    <property type="evidence" value="ECO:0007669"/>
    <property type="project" value="UniProtKB-SubCell"/>
</dbReference>
<dbReference type="Pfam" id="PF07478">
    <property type="entry name" value="Dala_Dala_lig_C"/>
    <property type="match status" value="1"/>
</dbReference>
<keyword evidence="8 19" id="KW-0479">Metal-binding</keyword>
<dbReference type="GO" id="GO:0005524">
    <property type="term" value="F:ATP binding"/>
    <property type="evidence" value="ECO:0007669"/>
    <property type="project" value="UniProtKB-UniRule"/>
</dbReference>
<feature type="active site" evidence="18">
    <location>
        <position position="293"/>
    </location>
</feature>
<evidence type="ECO:0000256" key="10">
    <source>
        <dbReference type="ARBA" id="ARBA00022840"/>
    </source>
</evidence>
<dbReference type="Gene3D" id="3.30.470.20">
    <property type="entry name" value="ATP-grasp fold, B domain"/>
    <property type="match status" value="1"/>
</dbReference>
<dbReference type="PIRSF" id="PIRSF039102">
    <property type="entry name" value="Ddl/VanB"/>
    <property type="match status" value="1"/>
</dbReference>
<comment type="cofactor">
    <cofactor evidence="19">
        <name>Mg(2+)</name>
        <dbReference type="ChEBI" id="CHEBI:18420"/>
    </cofactor>
    <cofactor evidence="19">
        <name>Mn(2+)</name>
        <dbReference type="ChEBI" id="CHEBI:29035"/>
    </cofactor>
    <text evidence="19">Binds 2 magnesium or manganese ions per subunit.</text>
</comment>
<keyword evidence="15 17" id="KW-0961">Cell wall biogenesis/degradation</keyword>
<dbReference type="FunFam" id="3.40.50.20:FF:000013">
    <property type="entry name" value="D-alanine--D-alanine ligase"/>
    <property type="match status" value="1"/>
</dbReference>
<dbReference type="AlphaFoldDB" id="A0A8B4G1W1"/>
<dbReference type="FunFam" id="3.30.470.20:FF:000008">
    <property type="entry name" value="D-alanine--D-alanine ligase"/>
    <property type="match status" value="1"/>
</dbReference>
<keyword evidence="9 20" id="KW-0547">Nucleotide-binding</keyword>
<comment type="pathway">
    <text evidence="17">Cell wall biogenesis; peptidoglycan biosynthesis.</text>
</comment>
<dbReference type="SUPFAM" id="SSF56059">
    <property type="entry name" value="Glutathione synthetase ATP-binding domain-like"/>
    <property type="match status" value="1"/>
</dbReference>
<dbReference type="NCBIfam" id="TIGR01205">
    <property type="entry name" value="D_ala_D_alaTIGR"/>
    <property type="match status" value="1"/>
</dbReference>
<dbReference type="GO" id="GO:0071555">
    <property type="term" value="P:cell wall organization"/>
    <property type="evidence" value="ECO:0007669"/>
    <property type="project" value="UniProtKB-KW"/>
</dbReference>
<evidence type="ECO:0000256" key="16">
    <source>
        <dbReference type="ARBA" id="ARBA00047614"/>
    </source>
</evidence>
<comment type="function">
    <text evidence="2 17">Cell wall formation.</text>
</comment>
<dbReference type="Proteomes" id="UP000215465">
    <property type="component" value="Chromosome 1"/>
</dbReference>
<dbReference type="InterPro" id="IPR013815">
    <property type="entry name" value="ATP_grasp_subdomain_1"/>
</dbReference>
<dbReference type="HAMAP" id="MF_00047">
    <property type="entry name" value="Dala_Dala_lig"/>
    <property type="match status" value="1"/>
</dbReference>
<evidence type="ECO:0000256" key="18">
    <source>
        <dbReference type="PIRSR" id="PIRSR039102-1"/>
    </source>
</evidence>
<evidence type="ECO:0000256" key="2">
    <source>
        <dbReference type="ARBA" id="ARBA00003921"/>
    </source>
</evidence>
<dbReference type="PANTHER" id="PTHR23132:SF23">
    <property type="entry name" value="D-ALANINE--D-ALANINE LIGASE B"/>
    <property type="match status" value="1"/>
</dbReference>
<evidence type="ECO:0000256" key="7">
    <source>
        <dbReference type="ARBA" id="ARBA00022598"/>
    </source>
</evidence>
<feature type="active site" evidence="18">
    <location>
        <position position="160"/>
    </location>
</feature>
<dbReference type="InterPro" id="IPR011127">
    <property type="entry name" value="Dala_Dala_lig_N"/>
</dbReference>
<dbReference type="SUPFAM" id="SSF52440">
    <property type="entry name" value="PreATP-grasp domain"/>
    <property type="match status" value="1"/>
</dbReference>
<evidence type="ECO:0000256" key="12">
    <source>
        <dbReference type="ARBA" id="ARBA00022960"/>
    </source>
</evidence>
<evidence type="ECO:0000259" key="21">
    <source>
        <dbReference type="PROSITE" id="PS50975"/>
    </source>
</evidence>
<feature type="binding site" evidence="19">
    <location>
        <position position="282"/>
    </location>
    <ligand>
        <name>Mg(2+)</name>
        <dbReference type="ChEBI" id="CHEBI:18420"/>
        <label>2</label>
    </ligand>
</feature>
<keyword evidence="11 19" id="KW-0460">Magnesium</keyword>
<evidence type="ECO:0000256" key="5">
    <source>
        <dbReference type="ARBA" id="ARBA00012216"/>
    </source>
</evidence>
<keyword evidence="6 17" id="KW-0963">Cytoplasm</keyword>
<proteinExistence type="inferred from homology"/>
<feature type="domain" description="ATP-grasp" evidence="21">
    <location>
        <begin position="118"/>
        <end position="315"/>
    </location>
</feature>
<dbReference type="UniPathway" id="UPA00219"/>
<dbReference type="GO" id="GO:0009252">
    <property type="term" value="P:peptidoglycan biosynthetic process"/>
    <property type="evidence" value="ECO:0007669"/>
    <property type="project" value="UniProtKB-UniRule"/>
</dbReference>
<dbReference type="Gene3D" id="3.40.50.20">
    <property type="match status" value="1"/>
</dbReference>
<evidence type="ECO:0000256" key="13">
    <source>
        <dbReference type="ARBA" id="ARBA00022984"/>
    </source>
</evidence>
<name>A0A8B4G1W1_EIKCO</name>
<keyword evidence="10 20" id="KW-0067">ATP-binding</keyword>
<protein>
    <recommendedName>
        <fullName evidence="5 17">D-alanine--D-alanine ligase</fullName>
        <ecNumber evidence="5 17">6.3.2.4</ecNumber>
    </recommendedName>
    <alternativeName>
        <fullName evidence="17">D-Ala-D-Ala ligase</fullName>
    </alternativeName>
    <alternativeName>
        <fullName evidence="17">D-alanylalanine synthetase</fullName>
    </alternativeName>
</protein>
<evidence type="ECO:0000256" key="14">
    <source>
        <dbReference type="ARBA" id="ARBA00023211"/>
    </source>
</evidence>
<dbReference type="InterPro" id="IPR011095">
    <property type="entry name" value="Dala_Dala_lig_C"/>
</dbReference>
<dbReference type="InterPro" id="IPR000291">
    <property type="entry name" value="D-Ala_lig_Van_CS"/>
</dbReference>
<dbReference type="GO" id="GO:0046872">
    <property type="term" value="F:metal ion binding"/>
    <property type="evidence" value="ECO:0007669"/>
    <property type="project" value="UniProtKB-KW"/>
</dbReference>
<dbReference type="GO" id="GO:0008716">
    <property type="term" value="F:D-alanine-D-alanine ligase activity"/>
    <property type="evidence" value="ECO:0007669"/>
    <property type="project" value="UniProtKB-UniRule"/>
</dbReference>
<dbReference type="InterPro" id="IPR005905">
    <property type="entry name" value="D_ala_D_ala"/>
</dbReference>
<dbReference type="Gene3D" id="3.30.1490.20">
    <property type="entry name" value="ATP-grasp fold, A domain"/>
    <property type="match status" value="1"/>
</dbReference>
<comment type="catalytic activity">
    <reaction evidence="16 17">
        <text>2 D-alanine + ATP = D-alanyl-D-alanine + ADP + phosphate + H(+)</text>
        <dbReference type="Rhea" id="RHEA:11224"/>
        <dbReference type="ChEBI" id="CHEBI:15378"/>
        <dbReference type="ChEBI" id="CHEBI:30616"/>
        <dbReference type="ChEBI" id="CHEBI:43474"/>
        <dbReference type="ChEBI" id="CHEBI:57416"/>
        <dbReference type="ChEBI" id="CHEBI:57822"/>
        <dbReference type="ChEBI" id="CHEBI:456216"/>
        <dbReference type="EC" id="6.3.2.4"/>
    </reaction>
</comment>
<keyword evidence="12 17" id="KW-0133">Cell shape</keyword>
<organism evidence="22 23">
    <name type="scientific">Eikenella corrodens</name>
    <dbReference type="NCBI Taxonomy" id="539"/>
    <lineage>
        <taxon>Bacteria</taxon>
        <taxon>Pseudomonadati</taxon>
        <taxon>Pseudomonadota</taxon>
        <taxon>Betaproteobacteria</taxon>
        <taxon>Neisseriales</taxon>
        <taxon>Neisseriaceae</taxon>
        <taxon>Eikenella</taxon>
    </lineage>
</organism>
<dbReference type="KEGG" id="ecor:SAMEA4412678_0471"/>
<dbReference type="PROSITE" id="PS00843">
    <property type="entry name" value="DALA_DALA_LIGASE_1"/>
    <property type="match status" value="1"/>
</dbReference>
<evidence type="ECO:0000256" key="3">
    <source>
        <dbReference type="ARBA" id="ARBA00004496"/>
    </source>
</evidence>
<evidence type="ECO:0000256" key="15">
    <source>
        <dbReference type="ARBA" id="ARBA00023316"/>
    </source>
</evidence>
<comment type="similarity">
    <text evidence="4 17">Belongs to the D-alanine--D-alanine ligase family.</text>
</comment>
<feature type="binding site" evidence="19">
    <location>
        <position position="284"/>
    </location>
    <ligand>
        <name>Mg(2+)</name>
        <dbReference type="ChEBI" id="CHEBI:18420"/>
        <label>2</label>
    </ligand>
</feature>